<dbReference type="SMART" id="SM00388">
    <property type="entry name" value="HisKA"/>
    <property type="match status" value="1"/>
</dbReference>
<dbReference type="Pfam" id="PF02518">
    <property type="entry name" value="HATPase_c"/>
    <property type="match status" value="1"/>
</dbReference>
<dbReference type="InterPro" id="IPR003661">
    <property type="entry name" value="HisK_dim/P_dom"/>
</dbReference>
<evidence type="ECO:0000259" key="10">
    <source>
        <dbReference type="PROSITE" id="PS50109"/>
    </source>
</evidence>
<dbReference type="PROSITE" id="PS50885">
    <property type="entry name" value="HAMP"/>
    <property type="match status" value="1"/>
</dbReference>
<name>A0A3B0Y8K2_9ZZZZ</name>
<dbReference type="InterPro" id="IPR036097">
    <property type="entry name" value="HisK_dim/P_sf"/>
</dbReference>
<dbReference type="PROSITE" id="PS50109">
    <property type="entry name" value="HIS_KIN"/>
    <property type="match status" value="1"/>
</dbReference>
<organism evidence="12">
    <name type="scientific">hydrothermal vent metagenome</name>
    <dbReference type="NCBI Taxonomy" id="652676"/>
    <lineage>
        <taxon>unclassified sequences</taxon>
        <taxon>metagenomes</taxon>
        <taxon>ecological metagenomes</taxon>
    </lineage>
</organism>
<dbReference type="SMART" id="SM00387">
    <property type="entry name" value="HATPase_c"/>
    <property type="match status" value="1"/>
</dbReference>
<dbReference type="AlphaFoldDB" id="A0A3B0Y8K2"/>
<dbReference type="CDD" id="cd00075">
    <property type="entry name" value="HATPase"/>
    <property type="match status" value="1"/>
</dbReference>
<evidence type="ECO:0000256" key="5">
    <source>
        <dbReference type="ARBA" id="ARBA00022692"/>
    </source>
</evidence>
<evidence type="ECO:0000256" key="2">
    <source>
        <dbReference type="ARBA" id="ARBA00012438"/>
    </source>
</evidence>
<feature type="transmembrane region" description="Helical" evidence="9">
    <location>
        <begin position="15"/>
        <end position="38"/>
    </location>
</feature>
<keyword evidence="9" id="KW-0472">Membrane</keyword>
<dbReference type="InterPro" id="IPR003660">
    <property type="entry name" value="HAMP_dom"/>
</dbReference>
<dbReference type="CDD" id="cd00082">
    <property type="entry name" value="HisKA"/>
    <property type="match status" value="1"/>
</dbReference>
<keyword evidence="4" id="KW-0808">Transferase</keyword>
<evidence type="ECO:0000256" key="8">
    <source>
        <dbReference type="ARBA" id="ARBA00023012"/>
    </source>
</evidence>
<dbReference type="EC" id="2.7.13.3" evidence="2"/>
<feature type="transmembrane region" description="Helical" evidence="9">
    <location>
        <begin position="169"/>
        <end position="193"/>
    </location>
</feature>
<dbReference type="PANTHER" id="PTHR45436">
    <property type="entry name" value="SENSOR HISTIDINE KINASE YKOH"/>
    <property type="match status" value="1"/>
</dbReference>
<dbReference type="SUPFAM" id="SSF47384">
    <property type="entry name" value="Homodimeric domain of signal transducing histidine kinase"/>
    <property type="match status" value="1"/>
</dbReference>
<keyword evidence="6" id="KW-0418">Kinase</keyword>
<dbReference type="EMBL" id="UOFI01000199">
    <property type="protein sequence ID" value="VAW70489.1"/>
    <property type="molecule type" value="Genomic_DNA"/>
</dbReference>
<evidence type="ECO:0000256" key="1">
    <source>
        <dbReference type="ARBA" id="ARBA00000085"/>
    </source>
</evidence>
<keyword evidence="7 9" id="KW-1133">Transmembrane helix</keyword>
<sequence length="478" mass="54796">MKTFSLEKQLSRRVILLNAVIFTVVVLAFNIIISFWLIHEHDEEIEAKAQVLIALIKNMPGDFDFNSSHELMSALEASVNQEYFQIWIDNQSVFENFHSFKSINLPFTSTNAPVELIHDMVLPDGRRGRMIQITFLPQVENEPSALHGKSANSRLVTLLLANEREDLDFLINSVHIITVILTVFILIVLYILVKNTVRNSFKPIHIINQQIQALDAEKLHNKLQIESPPDELKEFIQQFNLLLNRLDRSFYREQRFSSDVAHELRTPIAELRTMSEIALKWPSDMALAEEFFSGVYDASIQMQALVNNLLALARCEKGNINLSNMCFSISDMIEGCWGHFSQMADKKEIRLNCDIPDKLLIESSHSEFEQIITNLLSNAISYSRSYTELLIQVEFDGVFLSLLITNTTDLLNVDDLDFMFDRLWRKNKARSPSEHSGLGLSLVKAYVDLLDLEVATKLIDGEKFMVTISKIKHVNDFN</sequence>
<keyword evidence="5 9" id="KW-0812">Transmembrane</keyword>
<dbReference type="InterPro" id="IPR005467">
    <property type="entry name" value="His_kinase_dom"/>
</dbReference>
<evidence type="ECO:0000256" key="9">
    <source>
        <dbReference type="SAM" id="Phobius"/>
    </source>
</evidence>
<dbReference type="InterPro" id="IPR050428">
    <property type="entry name" value="TCS_sensor_his_kinase"/>
</dbReference>
<keyword evidence="8" id="KW-0902">Two-component regulatory system</keyword>
<protein>
    <recommendedName>
        <fullName evidence="2">histidine kinase</fullName>
        <ecNumber evidence="2">2.7.13.3</ecNumber>
    </recommendedName>
</protein>
<gene>
    <name evidence="12" type="ORF">MNBD_GAMMA09-2169</name>
</gene>
<keyword evidence="3" id="KW-0597">Phosphoprotein</keyword>
<evidence type="ECO:0000256" key="3">
    <source>
        <dbReference type="ARBA" id="ARBA00022553"/>
    </source>
</evidence>
<reference evidence="12" key="1">
    <citation type="submission" date="2018-06" db="EMBL/GenBank/DDBJ databases">
        <authorList>
            <person name="Zhirakovskaya E."/>
        </authorList>
    </citation>
    <scope>NUCLEOTIDE SEQUENCE</scope>
</reference>
<accession>A0A3B0Y8K2</accession>
<dbReference type="SUPFAM" id="SSF55874">
    <property type="entry name" value="ATPase domain of HSP90 chaperone/DNA topoisomerase II/histidine kinase"/>
    <property type="match status" value="1"/>
</dbReference>
<evidence type="ECO:0000259" key="11">
    <source>
        <dbReference type="PROSITE" id="PS50885"/>
    </source>
</evidence>
<proteinExistence type="predicted"/>
<dbReference type="Pfam" id="PF00512">
    <property type="entry name" value="HisKA"/>
    <property type="match status" value="1"/>
</dbReference>
<evidence type="ECO:0000256" key="6">
    <source>
        <dbReference type="ARBA" id="ARBA00022777"/>
    </source>
</evidence>
<dbReference type="Gene3D" id="3.30.565.10">
    <property type="entry name" value="Histidine kinase-like ATPase, C-terminal domain"/>
    <property type="match status" value="1"/>
</dbReference>
<comment type="catalytic activity">
    <reaction evidence="1">
        <text>ATP + protein L-histidine = ADP + protein N-phospho-L-histidine.</text>
        <dbReference type="EC" id="2.7.13.3"/>
    </reaction>
</comment>
<feature type="domain" description="Histidine kinase" evidence="10">
    <location>
        <begin position="259"/>
        <end position="472"/>
    </location>
</feature>
<dbReference type="GO" id="GO:0000155">
    <property type="term" value="F:phosphorelay sensor kinase activity"/>
    <property type="evidence" value="ECO:0007669"/>
    <property type="project" value="InterPro"/>
</dbReference>
<evidence type="ECO:0000313" key="12">
    <source>
        <dbReference type="EMBL" id="VAW70489.1"/>
    </source>
</evidence>
<dbReference type="InterPro" id="IPR003594">
    <property type="entry name" value="HATPase_dom"/>
</dbReference>
<dbReference type="Gene3D" id="1.10.287.130">
    <property type="match status" value="1"/>
</dbReference>
<feature type="domain" description="HAMP" evidence="11">
    <location>
        <begin position="198"/>
        <end position="251"/>
    </location>
</feature>
<dbReference type="InterPro" id="IPR036890">
    <property type="entry name" value="HATPase_C_sf"/>
</dbReference>
<dbReference type="GO" id="GO:0005886">
    <property type="term" value="C:plasma membrane"/>
    <property type="evidence" value="ECO:0007669"/>
    <property type="project" value="TreeGrafter"/>
</dbReference>
<dbReference type="PANTHER" id="PTHR45436:SF5">
    <property type="entry name" value="SENSOR HISTIDINE KINASE TRCS"/>
    <property type="match status" value="1"/>
</dbReference>
<evidence type="ECO:0000256" key="7">
    <source>
        <dbReference type="ARBA" id="ARBA00022989"/>
    </source>
</evidence>
<evidence type="ECO:0000256" key="4">
    <source>
        <dbReference type="ARBA" id="ARBA00022679"/>
    </source>
</evidence>